<comment type="similarity">
    <text evidence="2">Belongs to the cathelicidin family.</text>
</comment>
<evidence type="ECO:0000256" key="6">
    <source>
        <dbReference type="SAM" id="SignalP"/>
    </source>
</evidence>
<dbReference type="FunFam" id="3.10.450.10:FF:000003">
    <property type="entry name" value="Cathelicidin antimicrobial peptide"/>
    <property type="match status" value="1"/>
</dbReference>
<dbReference type="GO" id="GO:0005615">
    <property type="term" value="C:extracellular space"/>
    <property type="evidence" value="ECO:0007669"/>
    <property type="project" value="TreeGrafter"/>
</dbReference>
<dbReference type="SUPFAM" id="SSF54403">
    <property type="entry name" value="Cystatin/monellin"/>
    <property type="match status" value="1"/>
</dbReference>
<feature type="signal peptide" evidence="6">
    <location>
        <begin position="1"/>
        <end position="21"/>
    </location>
</feature>
<organism evidence="7">
    <name type="scientific">Alligator sinensis</name>
    <name type="common">Chinese alligator</name>
    <dbReference type="NCBI Taxonomy" id="38654"/>
    <lineage>
        <taxon>Eukaryota</taxon>
        <taxon>Metazoa</taxon>
        <taxon>Chordata</taxon>
        <taxon>Craniata</taxon>
        <taxon>Vertebrata</taxon>
        <taxon>Euteleostomi</taxon>
        <taxon>Archelosauria</taxon>
        <taxon>Archosauria</taxon>
        <taxon>Crocodylia</taxon>
        <taxon>Alligatoridae</taxon>
        <taxon>Alligatorinae</taxon>
        <taxon>Alligator</taxon>
    </lineage>
</organism>
<feature type="region of interest" description="Disordered" evidence="5">
    <location>
        <begin position="126"/>
        <end position="159"/>
    </location>
</feature>
<dbReference type="EMBL" id="KY828187">
    <property type="protein sequence ID" value="ASN73763.1"/>
    <property type="molecule type" value="mRNA"/>
</dbReference>
<evidence type="ECO:0000313" key="7">
    <source>
        <dbReference type="EMBL" id="ASN73763.1"/>
    </source>
</evidence>
<keyword evidence="6" id="KW-0732">Signal</keyword>
<proteinExistence type="evidence at transcript level"/>
<keyword evidence="4" id="KW-1015">Disulfide bond</keyword>
<dbReference type="PANTHER" id="PTHR10206">
    <property type="entry name" value="CATHELICIDIN"/>
    <property type="match status" value="1"/>
</dbReference>
<dbReference type="Gene3D" id="3.10.450.10">
    <property type="match status" value="1"/>
</dbReference>
<evidence type="ECO:0000256" key="2">
    <source>
        <dbReference type="ARBA" id="ARBA00005320"/>
    </source>
</evidence>
<dbReference type="InterPro" id="IPR001894">
    <property type="entry name" value="Cathelicidin-like"/>
</dbReference>
<evidence type="ECO:0000256" key="1">
    <source>
        <dbReference type="ARBA" id="ARBA00004613"/>
    </source>
</evidence>
<dbReference type="InterPro" id="IPR046350">
    <property type="entry name" value="Cystatin_sf"/>
</dbReference>
<reference evidence="7" key="1">
    <citation type="journal article" date="2017" name="Biochem. J.">
        <title>As-CATH1-6, novel cathelicidins with potent antimicrobial and immunomodulatory properties from Alligator sinensis, play pivotal roles in host antimicrobial immune responses.</title>
        <authorList>
            <person name="Chen Y."/>
            <person name="Cai S."/>
            <person name="Qiao X."/>
            <person name="Wu M."/>
            <person name="Guo Z."/>
            <person name="Wang R."/>
            <person name="Kuang Y.Q."/>
            <person name="Yu H."/>
            <person name="Wang Y."/>
        </authorList>
    </citation>
    <scope>NUCLEOTIDE SEQUENCE</scope>
</reference>
<comment type="subcellular location">
    <subcellularLocation>
        <location evidence="1">Secreted</location>
    </subcellularLocation>
</comment>
<dbReference type="Pfam" id="PF00666">
    <property type="entry name" value="Cathelicidins"/>
    <property type="match status" value="1"/>
</dbReference>
<protein>
    <submittedName>
        <fullName evidence="7">Cathelicidin antimicrobial peptide CATH3</fullName>
    </submittedName>
</protein>
<sequence length="159" mass="17319">MGRWGWGVLLVLATLVAAASASQRKTLTYGEAVSFAVDFYNQGPGIDHTFQLLCVDPQPVWDTTSKSRQELRFVICETVCPQASNHPASECNFKFNGLVRNCTGLFSTEQKSPTSIITCNTVTPGKHVPAKPKPRPGKLSSFTLHLAPGSDGKPRCHYP</sequence>
<accession>A0A221SCN8</accession>
<evidence type="ECO:0000256" key="5">
    <source>
        <dbReference type="SAM" id="MobiDB-lite"/>
    </source>
</evidence>
<name>A0A221SCN8_ALLSI</name>
<dbReference type="GO" id="GO:0061844">
    <property type="term" value="P:antimicrobial humoral immune response mediated by antimicrobial peptide"/>
    <property type="evidence" value="ECO:0007669"/>
    <property type="project" value="UniProtKB-ARBA"/>
</dbReference>
<feature type="chain" id="PRO_5012443006" evidence="6">
    <location>
        <begin position="22"/>
        <end position="159"/>
    </location>
</feature>
<dbReference type="AlphaFoldDB" id="A0A221SCN8"/>
<dbReference type="PANTHER" id="PTHR10206:SF0">
    <property type="entry name" value="CATHELICIDIN B1-RELATED"/>
    <property type="match status" value="1"/>
</dbReference>
<evidence type="ECO:0000256" key="4">
    <source>
        <dbReference type="ARBA" id="ARBA00023157"/>
    </source>
</evidence>
<keyword evidence="3" id="KW-0964">Secreted</keyword>
<evidence type="ECO:0000256" key="3">
    <source>
        <dbReference type="ARBA" id="ARBA00022525"/>
    </source>
</evidence>